<evidence type="ECO:0000313" key="2">
    <source>
        <dbReference type="Proteomes" id="UP001148786"/>
    </source>
</evidence>
<sequence length="430" mass="45184">MLSLDSQANVIRESKRAAVLSVQDAQWSLNHANQNIASDVCFYSLLGPGASAFCVCAIHDVQVGASGRLLYYPEAIAAHPGDQVVFHFHAKNHTATQSSFADPCGRKEGGFNSGFQPVPVNQTDHLPTFTVHVNDTEPIWVYCAQAVRTPNSHCGQGMVFAINCGYDDEPNSFGNFKKAALAVGASLSAAAAASTSAYAYPTPDAHTTSTAWTTAAYGDYTIPPAPHPTPVTQAVTLGDQAWTTTYESYPNSPAPTPASAEGRVHKVIVGGPGKLAFDPPNVSALPRDTIVFEFHQKNHTVTQSAFDDPCRPFNANGLTGFDSGFVPVADDATEFPTWNYTVTDTAPVWAYCRQGNHCGAGMVFAINSDESSGRNFQAFQNVAKALNGTAVAAVTSAAPTATTTDSGANSIKIGGASISLLAAALVGYLL</sequence>
<organism evidence="1 2">
    <name type="scientific">Agrocybe chaxingu</name>
    <dbReference type="NCBI Taxonomy" id="84603"/>
    <lineage>
        <taxon>Eukaryota</taxon>
        <taxon>Fungi</taxon>
        <taxon>Dikarya</taxon>
        <taxon>Basidiomycota</taxon>
        <taxon>Agaricomycotina</taxon>
        <taxon>Agaricomycetes</taxon>
        <taxon>Agaricomycetidae</taxon>
        <taxon>Agaricales</taxon>
        <taxon>Agaricineae</taxon>
        <taxon>Strophariaceae</taxon>
        <taxon>Agrocybe</taxon>
    </lineage>
</organism>
<dbReference type="AlphaFoldDB" id="A0A9W8N1V9"/>
<dbReference type="SUPFAM" id="SSF49503">
    <property type="entry name" value="Cupredoxins"/>
    <property type="match status" value="2"/>
</dbReference>
<dbReference type="OrthoDB" id="1921208at2759"/>
<evidence type="ECO:0008006" key="3">
    <source>
        <dbReference type="Google" id="ProtNLM"/>
    </source>
</evidence>
<reference evidence="1" key="1">
    <citation type="submission" date="2022-07" db="EMBL/GenBank/DDBJ databases">
        <title>Genome Sequence of Agrocybe chaxingu.</title>
        <authorList>
            <person name="Buettner E."/>
        </authorList>
    </citation>
    <scope>NUCLEOTIDE SEQUENCE</scope>
    <source>
        <strain evidence="1">MP-N11</strain>
    </source>
</reference>
<protein>
    <recommendedName>
        <fullName evidence="3">Cupredoxin</fullName>
    </recommendedName>
</protein>
<proteinExistence type="predicted"/>
<gene>
    <name evidence="1" type="ORF">NLJ89_g552</name>
</gene>
<dbReference type="Proteomes" id="UP001148786">
    <property type="component" value="Unassembled WGS sequence"/>
</dbReference>
<accession>A0A9W8N1V9</accession>
<comment type="caution">
    <text evidence="1">The sequence shown here is derived from an EMBL/GenBank/DDBJ whole genome shotgun (WGS) entry which is preliminary data.</text>
</comment>
<name>A0A9W8N1V9_9AGAR</name>
<dbReference type="InterPro" id="IPR052953">
    <property type="entry name" value="Ser-rich/MCO-related"/>
</dbReference>
<dbReference type="Gene3D" id="2.60.40.420">
    <property type="entry name" value="Cupredoxins - blue copper proteins"/>
    <property type="match status" value="2"/>
</dbReference>
<dbReference type="PANTHER" id="PTHR34883">
    <property type="entry name" value="SERINE-RICH PROTEIN, PUTATIVE-RELATED-RELATED"/>
    <property type="match status" value="1"/>
</dbReference>
<dbReference type="InterPro" id="IPR008972">
    <property type="entry name" value="Cupredoxin"/>
</dbReference>
<keyword evidence="2" id="KW-1185">Reference proteome</keyword>
<evidence type="ECO:0000313" key="1">
    <source>
        <dbReference type="EMBL" id="KAJ3517370.1"/>
    </source>
</evidence>
<dbReference type="PANTHER" id="PTHR34883:SF15">
    <property type="entry name" value="EXTRACELLULAR SERINE-RICH PROTEIN"/>
    <property type="match status" value="1"/>
</dbReference>
<dbReference type="EMBL" id="JANKHO010000021">
    <property type="protein sequence ID" value="KAJ3517370.1"/>
    <property type="molecule type" value="Genomic_DNA"/>
</dbReference>
<dbReference type="CDD" id="cd00920">
    <property type="entry name" value="Cupredoxin"/>
    <property type="match status" value="2"/>
</dbReference>